<dbReference type="SFLD" id="SFLDS00029">
    <property type="entry name" value="Radical_SAM"/>
    <property type="match status" value="1"/>
</dbReference>
<dbReference type="SFLD" id="SFLDF00299">
    <property type="entry name" value="anaerobic_ribonucleoside-triph"/>
    <property type="match status" value="1"/>
</dbReference>
<dbReference type="eggNOG" id="COG0602">
    <property type="taxonomic scope" value="Bacteria"/>
</dbReference>
<evidence type="ECO:0000313" key="7">
    <source>
        <dbReference type="EMBL" id="KFI45729.1"/>
    </source>
</evidence>
<dbReference type="Pfam" id="PF13353">
    <property type="entry name" value="Fer4_12"/>
    <property type="match status" value="1"/>
</dbReference>
<evidence type="ECO:0000256" key="2">
    <source>
        <dbReference type="ARBA" id="ARBA00022485"/>
    </source>
</evidence>
<dbReference type="NCBIfam" id="TIGR02491">
    <property type="entry name" value="NrdG"/>
    <property type="match status" value="1"/>
</dbReference>
<dbReference type="Gene3D" id="3.20.20.70">
    <property type="entry name" value="Aldolase class I"/>
    <property type="match status" value="1"/>
</dbReference>
<dbReference type="SFLD" id="SFLDG01066">
    <property type="entry name" value="organic_radical-activating_enz"/>
    <property type="match status" value="1"/>
</dbReference>
<evidence type="ECO:0000256" key="4">
    <source>
        <dbReference type="ARBA" id="ARBA00022723"/>
    </source>
</evidence>
<evidence type="ECO:0000256" key="3">
    <source>
        <dbReference type="ARBA" id="ARBA00022691"/>
    </source>
</evidence>
<dbReference type="InterPro" id="IPR034457">
    <property type="entry name" value="Organic_radical-activating"/>
</dbReference>
<comment type="cofactor">
    <cofactor evidence="1">
        <name>[4Fe-4S] cluster</name>
        <dbReference type="ChEBI" id="CHEBI:49883"/>
    </cofactor>
</comment>
<dbReference type="PANTHER" id="PTHR30352">
    <property type="entry name" value="PYRUVATE FORMATE-LYASE-ACTIVATING ENZYME"/>
    <property type="match status" value="1"/>
</dbReference>
<gene>
    <name evidence="7" type="ORF">BBOH_0531</name>
</gene>
<accession>A0A086ZGS9</accession>
<dbReference type="InterPro" id="IPR007197">
    <property type="entry name" value="rSAM"/>
</dbReference>
<dbReference type="GO" id="GO:0004748">
    <property type="term" value="F:ribonucleoside-diphosphate reductase activity, thioredoxin disulfide as acceptor"/>
    <property type="evidence" value="ECO:0007669"/>
    <property type="project" value="TreeGrafter"/>
</dbReference>
<keyword evidence="6" id="KW-0411">Iron-sulfur</keyword>
<evidence type="ECO:0000256" key="6">
    <source>
        <dbReference type="ARBA" id="ARBA00023014"/>
    </source>
</evidence>
<dbReference type="STRING" id="1437606.BBOH_0531"/>
<reference evidence="7 8" key="1">
    <citation type="submission" date="2014-03" db="EMBL/GenBank/DDBJ databases">
        <title>Genomics of Bifidobacteria.</title>
        <authorList>
            <person name="Ventura M."/>
            <person name="Milani C."/>
            <person name="Lugli G.A."/>
        </authorList>
    </citation>
    <scope>NUCLEOTIDE SEQUENCE [LARGE SCALE GENOMIC DNA]</scope>
    <source>
        <strain evidence="7 8">DSM 22767</strain>
    </source>
</reference>
<dbReference type="AlphaFoldDB" id="A0A086ZGS9"/>
<dbReference type="InterPro" id="IPR012837">
    <property type="entry name" value="NrdG"/>
</dbReference>
<proteinExistence type="predicted"/>
<dbReference type="SFLD" id="SFLDG01063">
    <property type="entry name" value="activating_enzymes__group_1"/>
    <property type="match status" value="1"/>
</dbReference>
<comment type="caution">
    <text evidence="7">The sequence shown here is derived from an EMBL/GenBank/DDBJ whole genome shotgun (WGS) entry which is preliminary data.</text>
</comment>
<keyword evidence="3" id="KW-0949">S-adenosyl-L-methionine</keyword>
<dbReference type="GO" id="GO:0043365">
    <property type="term" value="F:[formate-C-acetyltransferase]-activating enzyme activity"/>
    <property type="evidence" value="ECO:0007669"/>
    <property type="project" value="InterPro"/>
</dbReference>
<dbReference type="GO" id="GO:0046872">
    <property type="term" value="F:metal ion binding"/>
    <property type="evidence" value="ECO:0007669"/>
    <property type="project" value="UniProtKB-KW"/>
</dbReference>
<dbReference type="InterPro" id="IPR013785">
    <property type="entry name" value="Aldolase_TIM"/>
</dbReference>
<dbReference type="RefSeq" id="WP_074428548.1">
    <property type="nucleotide sequence ID" value="NZ_JDUS01000010.1"/>
</dbReference>
<evidence type="ECO:0000256" key="1">
    <source>
        <dbReference type="ARBA" id="ARBA00001966"/>
    </source>
</evidence>
<dbReference type="SUPFAM" id="SSF102114">
    <property type="entry name" value="Radical SAM enzymes"/>
    <property type="match status" value="1"/>
</dbReference>
<dbReference type="CDD" id="cd01335">
    <property type="entry name" value="Radical_SAM"/>
    <property type="match status" value="1"/>
</dbReference>
<dbReference type="PANTHER" id="PTHR30352:SF2">
    <property type="entry name" value="ANAEROBIC RIBONUCLEOSIDE-TRIPHOSPHATE REDUCTASE-ACTIVATING PROTEIN"/>
    <property type="match status" value="1"/>
</dbReference>
<dbReference type="InterPro" id="IPR058240">
    <property type="entry name" value="rSAM_sf"/>
</dbReference>
<dbReference type="GO" id="GO:0051539">
    <property type="term" value="F:4 iron, 4 sulfur cluster binding"/>
    <property type="evidence" value="ECO:0007669"/>
    <property type="project" value="UniProtKB-KW"/>
</dbReference>
<dbReference type="Proteomes" id="UP000029096">
    <property type="component" value="Unassembled WGS sequence"/>
</dbReference>
<keyword evidence="4" id="KW-0479">Metal-binding</keyword>
<evidence type="ECO:0000256" key="5">
    <source>
        <dbReference type="ARBA" id="ARBA00023004"/>
    </source>
</evidence>
<protein>
    <submittedName>
        <fullName evidence="7">Anaerobic ribonucleoside-triphosphate reductase activating protein</fullName>
    </submittedName>
</protein>
<organism evidence="7 8">
    <name type="scientific">Bifidobacterium bohemicum DSM 22767</name>
    <dbReference type="NCBI Taxonomy" id="1437606"/>
    <lineage>
        <taxon>Bacteria</taxon>
        <taxon>Bacillati</taxon>
        <taxon>Actinomycetota</taxon>
        <taxon>Actinomycetes</taxon>
        <taxon>Bifidobacteriales</taxon>
        <taxon>Bifidobacteriaceae</taxon>
        <taxon>Bifidobacterium</taxon>
    </lineage>
</organism>
<dbReference type="EMBL" id="JGYP01000002">
    <property type="protein sequence ID" value="KFI45729.1"/>
    <property type="molecule type" value="Genomic_DNA"/>
</dbReference>
<name>A0A086ZGS9_9BIFI</name>
<sequence>MGKLAGGRLHDFASDEQNRGPWIPTVYANNPKAGQWTSDRLSHDMIADYKPLVMTDGEGIRCSVYVSGCPFHCVECFNESIWDFQAGHPYTQDFEDKVIKDLSRGVVQGITFLGGEPLLNTGVLLRLAKRIRKEFGHSKDVWCWTGYTWEELMRPGESADKLELLSYVDILVDGRYMKDRHDSLLQFRGSSNQRIIDVPASLREHEATGTCDPVIWSKLHDQTRFIPEIYGKDRSAGEGSAS</sequence>
<keyword evidence="2" id="KW-0004">4Fe-4S</keyword>
<dbReference type="OrthoDB" id="9782387at2"/>
<keyword evidence="8" id="KW-1185">Reference proteome</keyword>
<evidence type="ECO:0000313" key="8">
    <source>
        <dbReference type="Proteomes" id="UP000029096"/>
    </source>
</evidence>
<keyword evidence="5" id="KW-0408">Iron</keyword>